<evidence type="ECO:0000313" key="3">
    <source>
        <dbReference type="Proteomes" id="UP000248924"/>
    </source>
</evidence>
<dbReference type="AlphaFoldDB" id="A0A2W2EBH4"/>
<feature type="compositionally biased region" description="Low complexity" evidence="1">
    <location>
        <begin position="53"/>
        <end position="72"/>
    </location>
</feature>
<organism evidence="2 3">
    <name type="scientific">Micromonospora craterilacus</name>
    <dbReference type="NCBI Taxonomy" id="1655439"/>
    <lineage>
        <taxon>Bacteria</taxon>
        <taxon>Bacillati</taxon>
        <taxon>Actinomycetota</taxon>
        <taxon>Actinomycetes</taxon>
        <taxon>Micromonosporales</taxon>
        <taxon>Micromonosporaceae</taxon>
        <taxon>Micromonospora</taxon>
    </lineage>
</organism>
<dbReference type="RefSeq" id="WP_111216078.1">
    <property type="nucleotide sequence ID" value="NZ_POTY01000149.1"/>
</dbReference>
<dbReference type="EMBL" id="POTY01000149">
    <property type="protein sequence ID" value="PZG14425.1"/>
    <property type="molecule type" value="Genomic_DNA"/>
</dbReference>
<dbReference type="Pfam" id="PF23976">
    <property type="entry name" value="DUF7302"/>
    <property type="match status" value="1"/>
</dbReference>
<gene>
    <name evidence="2" type="ORF">C1I95_21785</name>
</gene>
<keyword evidence="3" id="KW-1185">Reference proteome</keyword>
<accession>A0A2W2EBH4</accession>
<name>A0A2W2EBH4_9ACTN</name>
<dbReference type="Proteomes" id="UP000248924">
    <property type="component" value="Unassembled WGS sequence"/>
</dbReference>
<proteinExistence type="predicted"/>
<evidence type="ECO:0000256" key="1">
    <source>
        <dbReference type="SAM" id="MobiDB-lite"/>
    </source>
</evidence>
<dbReference type="InterPro" id="IPR055726">
    <property type="entry name" value="DUF7302"/>
</dbReference>
<protein>
    <submittedName>
        <fullName evidence="2">Uncharacterized protein</fullName>
    </submittedName>
</protein>
<feature type="region of interest" description="Disordered" evidence="1">
    <location>
        <begin position="37"/>
        <end position="99"/>
    </location>
</feature>
<evidence type="ECO:0000313" key="2">
    <source>
        <dbReference type="EMBL" id="PZG14425.1"/>
    </source>
</evidence>
<reference evidence="2 3" key="1">
    <citation type="submission" date="2018-01" db="EMBL/GenBank/DDBJ databases">
        <title>Draft genome sequence of Jishengella sp. NA12.</title>
        <authorList>
            <person name="Sahin N."/>
            <person name="Ay H."/>
            <person name="Saygin H."/>
        </authorList>
    </citation>
    <scope>NUCLEOTIDE SEQUENCE [LARGE SCALE GENOMIC DNA]</scope>
    <source>
        <strain evidence="2 3">NA12</strain>
    </source>
</reference>
<sequence>MRIEMKTLYATPARSIAAGATADLPDDEAQELIDKGFAIPVDDEDERPRRPSGRAAASGRKASGGRSRTSGRNSKTTQDPDPDPDPDRDPDPDPDGGGE</sequence>
<comment type="caution">
    <text evidence="2">The sequence shown here is derived from an EMBL/GenBank/DDBJ whole genome shotgun (WGS) entry which is preliminary data.</text>
</comment>
<dbReference type="OrthoDB" id="5237431at2"/>